<dbReference type="AlphaFoldDB" id="A0AAN9QCH8"/>
<protein>
    <recommendedName>
        <fullName evidence="3">Transcription factor domain-containing protein</fullName>
    </recommendedName>
</protein>
<gene>
    <name evidence="1" type="ORF">VNO80_33223</name>
</gene>
<dbReference type="Proteomes" id="UP001374584">
    <property type="component" value="Unassembled WGS sequence"/>
</dbReference>
<accession>A0AAN9QCH8</accession>
<organism evidence="1 2">
    <name type="scientific">Phaseolus coccineus</name>
    <name type="common">Scarlet runner bean</name>
    <name type="synonym">Phaseolus multiflorus</name>
    <dbReference type="NCBI Taxonomy" id="3886"/>
    <lineage>
        <taxon>Eukaryota</taxon>
        <taxon>Viridiplantae</taxon>
        <taxon>Streptophyta</taxon>
        <taxon>Embryophyta</taxon>
        <taxon>Tracheophyta</taxon>
        <taxon>Spermatophyta</taxon>
        <taxon>Magnoliopsida</taxon>
        <taxon>eudicotyledons</taxon>
        <taxon>Gunneridae</taxon>
        <taxon>Pentapetalae</taxon>
        <taxon>rosids</taxon>
        <taxon>fabids</taxon>
        <taxon>Fabales</taxon>
        <taxon>Fabaceae</taxon>
        <taxon>Papilionoideae</taxon>
        <taxon>50 kb inversion clade</taxon>
        <taxon>NPAAA clade</taxon>
        <taxon>indigoferoid/millettioid clade</taxon>
        <taxon>Phaseoleae</taxon>
        <taxon>Phaseolus</taxon>
    </lineage>
</organism>
<name>A0AAN9QCH8_PHACN</name>
<proteinExistence type="predicted"/>
<evidence type="ECO:0008006" key="3">
    <source>
        <dbReference type="Google" id="ProtNLM"/>
    </source>
</evidence>
<keyword evidence="2" id="KW-1185">Reference proteome</keyword>
<evidence type="ECO:0000313" key="1">
    <source>
        <dbReference type="EMBL" id="KAK7326148.1"/>
    </source>
</evidence>
<reference evidence="1 2" key="1">
    <citation type="submission" date="2024-01" db="EMBL/GenBank/DDBJ databases">
        <title>The genomes of 5 underutilized Papilionoideae crops provide insights into root nodulation and disease resistanc.</title>
        <authorList>
            <person name="Jiang F."/>
        </authorList>
    </citation>
    <scope>NUCLEOTIDE SEQUENCE [LARGE SCALE GENOMIC DNA]</scope>
    <source>
        <strain evidence="1">JINMINGXINNONG_FW02</strain>
        <tissue evidence="1">Leaves</tissue>
    </source>
</reference>
<sequence>MDRLPTHQVQYLSTIRVLRLSNNARLPFHGCQPVMQDQTGPAAADSPASVGAAVLGQFRSETLLSLVHIFEVHFGAQFQCIDVVKIRDQIHRGTGSQFLLYCLCGLAARQARLRTVDAERSRVSHEPRHGTAPVSALSLLFFDCQCTFVSAFADEQDTTGIDPADVATRKRLTFWSVFGLDLMVARAWTNHNDIPIKYRPTSTRTALSTSTWDHPPFPYFAQVMLMAARSTIAQ</sequence>
<dbReference type="EMBL" id="JAYMYR010000076">
    <property type="protein sequence ID" value="KAK7326148.1"/>
    <property type="molecule type" value="Genomic_DNA"/>
</dbReference>
<comment type="caution">
    <text evidence="1">The sequence shown here is derived from an EMBL/GenBank/DDBJ whole genome shotgun (WGS) entry which is preliminary data.</text>
</comment>
<evidence type="ECO:0000313" key="2">
    <source>
        <dbReference type="Proteomes" id="UP001374584"/>
    </source>
</evidence>